<dbReference type="EMBL" id="JAUYZG010000005">
    <property type="protein sequence ID" value="KAK2907345.1"/>
    <property type="molecule type" value="Genomic_DNA"/>
</dbReference>
<keyword evidence="1" id="KW-0472">Membrane</keyword>
<accession>A0AA88TW79</accession>
<organism evidence="2 3">
    <name type="scientific">Cirrhinus molitorella</name>
    <name type="common">mud carp</name>
    <dbReference type="NCBI Taxonomy" id="172907"/>
    <lineage>
        <taxon>Eukaryota</taxon>
        <taxon>Metazoa</taxon>
        <taxon>Chordata</taxon>
        <taxon>Craniata</taxon>
        <taxon>Vertebrata</taxon>
        <taxon>Euteleostomi</taxon>
        <taxon>Actinopterygii</taxon>
        <taxon>Neopterygii</taxon>
        <taxon>Teleostei</taxon>
        <taxon>Ostariophysi</taxon>
        <taxon>Cypriniformes</taxon>
        <taxon>Cyprinidae</taxon>
        <taxon>Labeoninae</taxon>
        <taxon>Labeonini</taxon>
        <taxon>Cirrhinus</taxon>
    </lineage>
</organism>
<dbReference type="Proteomes" id="UP001187343">
    <property type="component" value="Unassembled WGS sequence"/>
</dbReference>
<feature type="transmembrane region" description="Helical" evidence="1">
    <location>
        <begin position="141"/>
        <end position="161"/>
    </location>
</feature>
<evidence type="ECO:0000313" key="2">
    <source>
        <dbReference type="EMBL" id="KAK2907345.1"/>
    </source>
</evidence>
<keyword evidence="1" id="KW-1133">Transmembrane helix</keyword>
<dbReference type="PANTHER" id="PTHR21063">
    <property type="entry name" value="LFA-3"/>
    <property type="match status" value="1"/>
</dbReference>
<sequence length="180" mass="19292">MLRRAAASIGLEVSKAPSPERSRLDDWYLGARSDVATPRTAPVPFFPEVHEELTKTWKAPYSARTRQGSSLLTTLDGGAAPGCAGLHQEGSVLVVNVSADNNTYSCVINNPISNQTTHLNISQLCKTSSEDHIHCCGVTEAMIRLALSALVGVVAVAVLVYDIRSRSLQQKEQTSPSSSD</sequence>
<protein>
    <recommendedName>
        <fullName evidence="4">Ig-like domain-containing protein</fullName>
    </recommendedName>
</protein>
<evidence type="ECO:0000256" key="1">
    <source>
        <dbReference type="SAM" id="Phobius"/>
    </source>
</evidence>
<evidence type="ECO:0008006" key="4">
    <source>
        <dbReference type="Google" id="ProtNLM"/>
    </source>
</evidence>
<gene>
    <name evidence="2" type="ORF">Q8A67_006330</name>
</gene>
<name>A0AA88TW79_9TELE</name>
<comment type="caution">
    <text evidence="2">The sequence shown here is derived from an EMBL/GenBank/DDBJ whole genome shotgun (WGS) entry which is preliminary data.</text>
</comment>
<evidence type="ECO:0000313" key="3">
    <source>
        <dbReference type="Proteomes" id="UP001187343"/>
    </source>
</evidence>
<reference evidence="2" key="1">
    <citation type="submission" date="2023-08" db="EMBL/GenBank/DDBJ databases">
        <title>Chromosome-level Genome Assembly of mud carp (Cirrhinus molitorella).</title>
        <authorList>
            <person name="Liu H."/>
        </authorList>
    </citation>
    <scope>NUCLEOTIDE SEQUENCE</scope>
    <source>
        <strain evidence="2">Prfri</strain>
        <tissue evidence="2">Muscle</tissue>
    </source>
</reference>
<keyword evidence="1" id="KW-0812">Transmembrane</keyword>
<keyword evidence="3" id="KW-1185">Reference proteome</keyword>
<proteinExistence type="predicted"/>
<dbReference type="AlphaFoldDB" id="A0AA88TW79"/>
<dbReference type="PANTHER" id="PTHR21063:SF4">
    <property type="entry name" value="CD48 ANTIGEN-RELATED"/>
    <property type="match status" value="1"/>
</dbReference>